<evidence type="ECO:0000259" key="4">
    <source>
        <dbReference type="Pfam" id="PF04548"/>
    </source>
</evidence>
<comment type="caution">
    <text evidence="5">The sequence shown here is derived from an EMBL/GenBank/DDBJ whole genome shotgun (WGS) entry which is preliminary data.</text>
</comment>
<feature type="coiled-coil region" evidence="2">
    <location>
        <begin position="229"/>
        <end position="273"/>
    </location>
</feature>
<evidence type="ECO:0000256" key="2">
    <source>
        <dbReference type="SAM" id="Coils"/>
    </source>
</evidence>
<keyword evidence="1" id="KW-0547">Nucleotide-binding</keyword>
<keyword evidence="6" id="KW-1185">Reference proteome</keyword>
<name>A0A8H3J222_9LECA</name>
<evidence type="ECO:0000313" key="6">
    <source>
        <dbReference type="Proteomes" id="UP000664521"/>
    </source>
</evidence>
<dbReference type="InterPro" id="IPR006703">
    <property type="entry name" value="G_AIG1"/>
</dbReference>
<organism evidence="5 6">
    <name type="scientific">Heterodermia speciosa</name>
    <dbReference type="NCBI Taxonomy" id="116794"/>
    <lineage>
        <taxon>Eukaryota</taxon>
        <taxon>Fungi</taxon>
        <taxon>Dikarya</taxon>
        <taxon>Ascomycota</taxon>
        <taxon>Pezizomycotina</taxon>
        <taxon>Lecanoromycetes</taxon>
        <taxon>OSLEUM clade</taxon>
        <taxon>Lecanoromycetidae</taxon>
        <taxon>Caliciales</taxon>
        <taxon>Physciaceae</taxon>
        <taxon>Heterodermia</taxon>
    </lineage>
</organism>
<dbReference type="EMBL" id="CAJPDS010000125">
    <property type="protein sequence ID" value="CAF9939143.1"/>
    <property type="molecule type" value="Genomic_DNA"/>
</dbReference>
<dbReference type="GO" id="GO:0005525">
    <property type="term" value="F:GTP binding"/>
    <property type="evidence" value="ECO:0007669"/>
    <property type="project" value="InterPro"/>
</dbReference>
<reference evidence="5" key="1">
    <citation type="submission" date="2021-03" db="EMBL/GenBank/DDBJ databases">
        <authorList>
            <person name="Tagirdzhanova G."/>
        </authorList>
    </citation>
    <scope>NUCLEOTIDE SEQUENCE</scope>
</reference>
<dbReference type="Pfam" id="PF04548">
    <property type="entry name" value="AIG1"/>
    <property type="match status" value="1"/>
</dbReference>
<keyword evidence="3" id="KW-0472">Membrane</keyword>
<proteinExistence type="predicted"/>
<dbReference type="Proteomes" id="UP000664521">
    <property type="component" value="Unassembled WGS sequence"/>
</dbReference>
<gene>
    <name evidence="5" type="primary">GIMAP8</name>
    <name evidence="5" type="ORF">HETSPECPRED_001498</name>
</gene>
<keyword evidence="3" id="KW-1133">Transmembrane helix</keyword>
<accession>A0A8H3J222</accession>
<protein>
    <submittedName>
        <fullName evidence="5">GTPase, IMAP member 8</fullName>
    </submittedName>
</protein>
<keyword evidence="3" id="KW-0812">Transmembrane</keyword>
<dbReference type="OrthoDB" id="8954335at2759"/>
<feature type="domain" description="AIG1-type G" evidence="4">
    <location>
        <begin position="22"/>
        <end position="140"/>
    </location>
</feature>
<evidence type="ECO:0000313" key="5">
    <source>
        <dbReference type="EMBL" id="CAF9939143.1"/>
    </source>
</evidence>
<dbReference type="Gene3D" id="3.40.50.300">
    <property type="entry name" value="P-loop containing nucleotide triphosphate hydrolases"/>
    <property type="match status" value="1"/>
</dbReference>
<dbReference type="CDD" id="cd00882">
    <property type="entry name" value="Ras_like_GTPase"/>
    <property type="match status" value="1"/>
</dbReference>
<evidence type="ECO:0000256" key="3">
    <source>
        <dbReference type="SAM" id="Phobius"/>
    </source>
</evidence>
<dbReference type="SUPFAM" id="SSF52540">
    <property type="entry name" value="P-loop containing nucleoside triphosphate hydrolases"/>
    <property type="match status" value="1"/>
</dbReference>
<keyword evidence="2" id="KW-0175">Coiled coil</keyword>
<evidence type="ECO:0000256" key="1">
    <source>
        <dbReference type="ARBA" id="ARBA00022741"/>
    </source>
</evidence>
<dbReference type="AlphaFoldDB" id="A0A8H3J222"/>
<feature type="transmembrane region" description="Helical" evidence="3">
    <location>
        <begin position="299"/>
        <end position="320"/>
    </location>
</feature>
<sequence>MSTSSASAIAAMEQPPEKLSMVVIMGTTGAGKSYFINKLAGYEAVEEGTQACQMVPAHLGNSKVLLIDTPGFDDTTRPDSEILTEIATILSAQYKLGVDLKGVIYVHRITDIRYGRSSVKTFEICQKVCGDAALENVLLVTSRWFEVDPVLGADRERQLRDKFWAYMLNQGSHMSRFHGDRDSAIALISQLLSKDAIVLQLQKELVDDGKHLDDTVAGSYVSDNLEHFKSKCHEELKALQRVREDLKDDRAILRQHQQDVASEKARLKEAHDQQVSLHKPINAEVDNKIKTGKFQFRSLLAFIPSVLSILGMFVGIPPGVTDVFTSWMAN</sequence>
<dbReference type="InterPro" id="IPR027417">
    <property type="entry name" value="P-loop_NTPase"/>
</dbReference>